<gene>
    <name evidence="1" type="ORF">MFLO_06887</name>
</gene>
<dbReference type="Pfam" id="PF20585">
    <property type="entry name" value="Pectate_lyase_5"/>
    <property type="match status" value="1"/>
</dbReference>
<name>A0ABN0RFT4_9LIST</name>
<organism evidence="1 2">
    <name type="scientific">Listeria floridensis FSL S10-1187</name>
    <dbReference type="NCBI Taxonomy" id="1265817"/>
    <lineage>
        <taxon>Bacteria</taxon>
        <taxon>Bacillati</taxon>
        <taxon>Bacillota</taxon>
        <taxon>Bacilli</taxon>
        <taxon>Bacillales</taxon>
        <taxon>Listeriaceae</taxon>
        <taxon>Listeria</taxon>
    </lineage>
</organism>
<evidence type="ECO:0000313" key="1">
    <source>
        <dbReference type="EMBL" id="EUJ32427.1"/>
    </source>
</evidence>
<keyword evidence="2" id="KW-1185">Reference proteome</keyword>
<proteinExistence type="predicted"/>
<dbReference type="InterPro" id="IPR046776">
    <property type="entry name" value="Pectate_lyase_5"/>
</dbReference>
<dbReference type="Proteomes" id="UP000019249">
    <property type="component" value="Unassembled WGS sequence"/>
</dbReference>
<protein>
    <submittedName>
        <fullName evidence="1">Uncharacterized protein</fullName>
    </submittedName>
</protein>
<comment type="caution">
    <text evidence="1">The sequence shown here is derived from an EMBL/GenBank/DDBJ whole genome shotgun (WGS) entry which is preliminary data.</text>
</comment>
<reference evidence="1 2" key="1">
    <citation type="journal article" date="2014" name="Int. J. Syst. Evol. Microbiol.">
        <title>Listeria floridensis sp. nov., Listeria aquatica sp. nov., Listeria cornellensis sp. nov., Listeria riparia sp. nov. and Listeria grandensis sp. nov., from agricultural and natural environments.</title>
        <authorList>
            <person name="den Bakker H.C."/>
            <person name="Warchocki S."/>
            <person name="Wright E.M."/>
            <person name="Allred A.F."/>
            <person name="Ahlstrom C."/>
            <person name="Manuel C.S."/>
            <person name="Stasiewicz M.J."/>
            <person name="Burrell A."/>
            <person name="Roof S."/>
            <person name="Strawn L."/>
            <person name="Fortes E.D."/>
            <person name="Nightingale K.K."/>
            <person name="Kephart D."/>
            <person name="Wiedmann M."/>
        </authorList>
    </citation>
    <scope>NUCLEOTIDE SEQUENCE [LARGE SCALE GENOMIC DNA]</scope>
    <source>
        <strain evidence="1 2">FSL S10-1187</strain>
    </source>
</reference>
<dbReference type="RefSeq" id="WP_036097047.1">
    <property type="nucleotide sequence ID" value="NZ_AODF01000011.1"/>
</dbReference>
<evidence type="ECO:0000313" key="2">
    <source>
        <dbReference type="Proteomes" id="UP000019249"/>
    </source>
</evidence>
<accession>A0ABN0RFT4</accession>
<sequence length="239" mass="27335">MCLKKGNLNFYRKKRKAIVIVIMLTLLLSLVPSLQQSKASTIDGAQKSRVITGSIVTVDTYQDFKLAVEDANVKEVNLGSDVHFPINLDAKNEVKLSRSLTINGNGYTLYMYNDSFDGKALDENTINFNNIRIEREPYSFYEGEFTRVSRYGIISEGKNVTINLNNVYCKAIDSFSARYINISGESVFHMPYFPTNNGMDYLDIFPHMYAGHLNIEKKSESGFLFILTKCYIFRFNDRK</sequence>
<dbReference type="EMBL" id="AODF01000011">
    <property type="protein sequence ID" value="EUJ32427.1"/>
    <property type="molecule type" value="Genomic_DNA"/>
</dbReference>